<gene>
    <name evidence="1" type="ORF">A2W32_03570</name>
</gene>
<evidence type="ECO:0000313" key="2">
    <source>
        <dbReference type="Proteomes" id="UP000177371"/>
    </source>
</evidence>
<comment type="caution">
    <text evidence="1">The sequence shown here is derived from an EMBL/GenBank/DDBJ whole genome shotgun (WGS) entry which is preliminary data.</text>
</comment>
<dbReference type="EMBL" id="MEUT01000071">
    <property type="protein sequence ID" value="OGC48268.1"/>
    <property type="molecule type" value="Genomic_DNA"/>
</dbReference>
<dbReference type="Proteomes" id="UP000177371">
    <property type="component" value="Unassembled WGS sequence"/>
</dbReference>
<organism evidence="1 2">
    <name type="scientific">candidate division WWE3 bacterium RBG_16_37_10</name>
    <dbReference type="NCBI Taxonomy" id="1802610"/>
    <lineage>
        <taxon>Bacteria</taxon>
        <taxon>Katanobacteria</taxon>
    </lineage>
</organism>
<accession>A0A1F4UTJ0</accession>
<name>A0A1F4UTJ0_UNCKA</name>
<dbReference type="AlphaFoldDB" id="A0A1F4UTJ0"/>
<sequence length="70" mass="7562">MSTPTGQPSSLGQFFEDVLPGLKAMTEERAASEPDGRFTARFDEPVAGQEVKVTVDAFPWGHSHAIIQTS</sequence>
<evidence type="ECO:0000313" key="1">
    <source>
        <dbReference type="EMBL" id="OGC48268.1"/>
    </source>
</evidence>
<reference evidence="1 2" key="1">
    <citation type="journal article" date="2016" name="Nat. Commun.">
        <title>Thousands of microbial genomes shed light on interconnected biogeochemical processes in an aquifer system.</title>
        <authorList>
            <person name="Anantharaman K."/>
            <person name="Brown C.T."/>
            <person name="Hug L.A."/>
            <person name="Sharon I."/>
            <person name="Castelle C.J."/>
            <person name="Probst A.J."/>
            <person name="Thomas B.C."/>
            <person name="Singh A."/>
            <person name="Wilkins M.J."/>
            <person name="Karaoz U."/>
            <person name="Brodie E.L."/>
            <person name="Williams K.H."/>
            <person name="Hubbard S.S."/>
            <person name="Banfield J.F."/>
        </authorList>
    </citation>
    <scope>NUCLEOTIDE SEQUENCE [LARGE SCALE GENOMIC DNA]</scope>
</reference>
<proteinExistence type="predicted"/>
<protein>
    <submittedName>
        <fullName evidence="1">Uncharacterized protein</fullName>
    </submittedName>
</protein>